<evidence type="ECO:0000256" key="1">
    <source>
        <dbReference type="SAM" id="Phobius"/>
    </source>
</evidence>
<dbReference type="EMBL" id="JZRB01000015">
    <property type="protein sequence ID" value="KJV35466.1"/>
    <property type="molecule type" value="Genomic_DNA"/>
</dbReference>
<proteinExistence type="predicted"/>
<reference evidence="2 3" key="1">
    <citation type="submission" date="2015-03" db="EMBL/GenBank/DDBJ databases">
        <title>Draft genome sequence of Luteibacter yeojuensis strain SU11.</title>
        <authorList>
            <person name="Sulaiman J."/>
            <person name="Priya K."/>
            <person name="Chan K.-G."/>
        </authorList>
    </citation>
    <scope>NUCLEOTIDE SEQUENCE [LARGE SCALE GENOMIC DNA]</scope>
    <source>
        <strain evidence="2 3">SU11</strain>
    </source>
</reference>
<accession>A0A0F3KWC4</accession>
<dbReference type="OrthoDB" id="9111327at2"/>
<keyword evidence="1" id="KW-0812">Transmembrane</keyword>
<feature type="transmembrane region" description="Helical" evidence="1">
    <location>
        <begin position="366"/>
        <end position="385"/>
    </location>
</feature>
<protein>
    <recommendedName>
        <fullName evidence="4">DUF3667 domain-containing protein</fullName>
    </recommendedName>
</protein>
<keyword evidence="3" id="KW-1185">Reference proteome</keyword>
<feature type="transmembrane region" description="Helical" evidence="1">
    <location>
        <begin position="323"/>
        <end position="345"/>
    </location>
</feature>
<dbReference type="RefSeq" id="WP_045829017.1">
    <property type="nucleotide sequence ID" value="NZ_JZRB01000015.1"/>
</dbReference>
<dbReference type="PATRIC" id="fig|345309.4.peg.787"/>
<dbReference type="Proteomes" id="UP000033651">
    <property type="component" value="Unassembled WGS sequence"/>
</dbReference>
<dbReference type="Pfam" id="PF12412">
    <property type="entry name" value="DUF3667"/>
    <property type="match status" value="1"/>
</dbReference>
<feature type="transmembrane region" description="Helical" evidence="1">
    <location>
        <begin position="88"/>
        <end position="111"/>
    </location>
</feature>
<dbReference type="AlphaFoldDB" id="A0A0F3KWC4"/>
<organism evidence="2 3">
    <name type="scientific">Luteibacter yeojuensis</name>
    <dbReference type="NCBI Taxonomy" id="345309"/>
    <lineage>
        <taxon>Bacteria</taxon>
        <taxon>Pseudomonadati</taxon>
        <taxon>Pseudomonadota</taxon>
        <taxon>Gammaproteobacteria</taxon>
        <taxon>Lysobacterales</taxon>
        <taxon>Rhodanobacteraceae</taxon>
        <taxon>Luteibacter</taxon>
    </lineage>
</organism>
<sequence length="387" mass="43366">MNELKPSPALQCANCEAVLQGEFCHACGQSIHSVLRPVSHMLEDAGDIFFHMDERIVHTVPPLYTKPGFLTLEYFSGRRVRYIAPFRLMFVFCLLCFFFMHVAINGVSFGAHEKSEADTLSQLAQADDADEVHEIYTRETRALLSTQSDPATPAVVKSGLDHVQGMMRDAANKRLAELKAPPIQPQGSGGDDDVKLKPVRIFNDGTGDLTFHVTWLPDAVNARLNAGLDRLKANLTLATNPGPQQKEAIHRIVEGIFGVLPQTMFVMIPVFALLLKLFYVFRRRLYVEHLIVALHSHAFLFFALMLLTLLGFAASAIKGHVPVAGTLITLVSVAMWIWMPVYLLLMQKRVYRQGWGMTILKYWLIGSVYFWLLFFAVLIAVIIGISH</sequence>
<evidence type="ECO:0000313" key="3">
    <source>
        <dbReference type="Proteomes" id="UP000033651"/>
    </source>
</evidence>
<evidence type="ECO:0000313" key="2">
    <source>
        <dbReference type="EMBL" id="KJV35466.1"/>
    </source>
</evidence>
<feature type="transmembrane region" description="Helical" evidence="1">
    <location>
        <begin position="290"/>
        <end position="317"/>
    </location>
</feature>
<evidence type="ECO:0008006" key="4">
    <source>
        <dbReference type="Google" id="ProtNLM"/>
    </source>
</evidence>
<gene>
    <name evidence="2" type="ORF">VI08_07865</name>
</gene>
<keyword evidence="1" id="KW-1133">Transmembrane helix</keyword>
<name>A0A0F3KWC4_9GAMM</name>
<comment type="caution">
    <text evidence="2">The sequence shown here is derived from an EMBL/GenBank/DDBJ whole genome shotgun (WGS) entry which is preliminary data.</text>
</comment>
<feature type="transmembrane region" description="Helical" evidence="1">
    <location>
        <begin position="255"/>
        <end position="278"/>
    </location>
</feature>
<dbReference type="InterPro" id="IPR022134">
    <property type="entry name" value="DUF3667"/>
</dbReference>
<keyword evidence="1" id="KW-0472">Membrane</keyword>